<accession>A0A5B7EHG9</accession>
<feature type="region of interest" description="Disordered" evidence="1">
    <location>
        <begin position="1"/>
        <end position="71"/>
    </location>
</feature>
<comment type="caution">
    <text evidence="2">The sequence shown here is derived from an EMBL/GenBank/DDBJ whole genome shotgun (WGS) entry which is preliminary data.</text>
</comment>
<keyword evidence="3" id="KW-1185">Reference proteome</keyword>
<evidence type="ECO:0000256" key="1">
    <source>
        <dbReference type="SAM" id="MobiDB-lite"/>
    </source>
</evidence>
<evidence type="ECO:0000313" key="3">
    <source>
        <dbReference type="Proteomes" id="UP000324222"/>
    </source>
</evidence>
<organism evidence="2 3">
    <name type="scientific">Portunus trituberculatus</name>
    <name type="common">Swimming crab</name>
    <name type="synonym">Neptunus trituberculatus</name>
    <dbReference type="NCBI Taxonomy" id="210409"/>
    <lineage>
        <taxon>Eukaryota</taxon>
        <taxon>Metazoa</taxon>
        <taxon>Ecdysozoa</taxon>
        <taxon>Arthropoda</taxon>
        <taxon>Crustacea</taxon>
        <taxon>Multicrustacea</taxon>
        <taxon>Malacostraca</taxon>
        <taxon>Eumalacostraca</taxon>
        <taxon>Eucarida</taxon>
        <taxon>Decapoda</taxon>
        <taxon>Pleocyemata</taxon>
        <taxon>Brachyura</taxon>
        <taxon>Eubrachyura</taxon>
        <taxon>Portunoidea</taxon>
        <taxon>Portunidae</taxon>
        <taxon>Portuninae</taxon>
        <taxon>Portunus</taxon>
    </lineage>
</organism>
<evidence type="ECO:0000313" key="2">
    <source>
        <dbReference type="EMBL" id="MPC33910.1"/>
    </source>
</evidence>
<reference evidence="2 3" key="1">
    <citation type="submission" date="2019-05" db="EMBL/GenBank/DDBJ databases">
        <title>Another draft genome of Portunus trituberculatus and its Hox gene families provides insights of decapod evolution.</title>
        <authorList>
            <person name="Jeong J.-H."/>
            <person name="Song I."/>
            <person name="Kim S."/>
            <person name="Choi T."/>
            <person name="Kim D."/>
            <person name="Ryu S."/>
            <person name="Kim W."/>
        </authorList>
    </citation>
    <scope>NUCLEOTIDE SEQUENCE [LARGE SCALE GENOMIC DNA]</scope>
    <source>
        <tissue evidence="2">Muscle</tissue>
    </source>
</reference>
<dbReference type="Proteomes" id="UP000324222">
    <property type="component" value="Unassembled WGS sequence"/>
</dbReference>
<gene>
    <name evidence="2" type="ORF">E2C01_027278</name>
</gene>
<sequence length="189" mass="20760">MDRARKTEPIKTRRKDHHHHHQQQQKSERQENVLTRPFSVGPAEKLRQPWRGMNNPASSHITQKGKEKESSCRATHIPQGCVSSWKTMAAVLPLTVSRPRGAVGRPCHSLTVTGGTIVAMTESLMRQTTGAGSGAGSVARPANETGDNREHLTSAWLLLNGQHVTGEMHLHGVRAPWSPVSDPSRRAAQ</sequence>
<feature type="region of interest" description="Disordered" evidence="1">
    <location>
        <begin position="128"/>
        <end position="147"/>
    </location>
</feature>
<name>A0A5B7EHG9_PORTR</name>
<protein>
    <submittedName>
        <fullName evidence="2">Uncharacterized protein</fullName>
    </submittedName>
</protein>
<feature type="compositionally biased region" description="Basic residues" evidence="1">
    <location>
        <begin position="12"/>
        <end position="23"/>
    </location>
</feature>
<feature type="compositionally biased region" description="Basic and acidic residues" evidence="1">
    <location>
        <begin position="1"/>
        <end position="11"/>
    </location>
</feature>
<proteinExistence type="predicted"/>
<dbReference type="EMBL" id="VSRR010002938">
    <property type="protein sequence ID" value="MPC33910.1"/>
    <property type="molecule type" value="Genomic_DNA"/>
</dbReference>
<dbReference type="AlphaFoldDB" id="A0A5B7EHG9"/>